<dbReference type="SUPFAM" id="SSF53067">
    <property type="entry name" value="Actin-like ATPase domain"/>
    <property type="match status" value="1"/>
</dbReference>
<dbReference type="AlphaFoldDB" id="A0A916RCP2"/>
<dbReference type="Pfam" id="PF00480">
    <property type="entry name" value="ROK"/>
    <property type="match status" value="1"/>
</dbReference>
<sequence length="405" mass="42609">MRAINRFHVLDTIRRHGPIARVEICERTELSATTVSAITASLIDDGLVAPQHIGDLRNGGRGRPRVMLTLNPDAACIVGVKISPYRMHLVVTDFQGDVLSELGLPVRLDREPLIVLSYLIEDGVRSCVTKAGLTIEAITSLSVALPGVVEYGTGCVRASALIAEPDAQLAEAMVARLGIPTIVESDANAVAQAEYWFGEARALEDFVLVSLENSIGLAVMHEGQLFRGALGLSPNLGDLIVSGPDRAAPVRLATIAEQEAIIAGSEDVESLRESARSGEAAQEIVKRIEGGDEGLILSATRAGKSLGLALANIVTMLAPPRIFLVGSSLALGDHLLNDLIATLADATPEPLAGVSEIVVSMPGDAAWARGAAALALRELYGAPWSTTGPARHAYKNGIQGENHGR</sequence>
<evidence type="ECO:0000313" key="3">
    <source>
        <dbReference type="EMBL" id="GGA50689.1"/>
    </source>
</evidence>
<evidence type="ECO:0000259" key="2">
    <source>
        <dbReference type="Pfam" id="PF12802"/>
    </source>
</evidence>
<dbReference type="PANTHER" id="PTHR18964">
    <property type="entry name" value="ROK (REPRESSOR, ORF, KINASE) FAMILY"/>
    <property type="match status" value="1"/>
</dbReference>
<keyword evidence="3" id="KW-0418">Kinase</keyword>
<reference evidence="3 4" key="1">
    <citation type="journal article" date="2014" name="Int. J. Syst. Evol. Microbiol.">
        <title>Complete genome sequence of Corynebacterium casei LMG S-19264T (=DSM 44701T), isolated from a smear-ripened cheese.</title>
        <authorList>
            <consortium name="US DOE Joint Genome Institute (JGI-PGF)"/>
            <person name="Walter F."/>
            <person name="Albersmeier A."/>
            <person name="Kalinowski J."/>
            <person name="Ruckert C."/>
        </authorList>
    </citation>
    <scope>NUCLEOTIDE SEQUENCE [LARGE SCALE GENOMIC DNA]</scope>
    <source>
        <strain evidence="3 4">CGMCC 1.15896</strain>
    </source>
</reference>
<dbReference type="InterPro" id="IPR036390">
    <property type="entry name" value="WH_DNA-bd_sf"/>
</dbReference>
<accession>A0A916RCP2</accession>
<keyword evidence="4" id="KW-1185">Reference proteome</keyword>
<dbReference type="GO" id="GO:0016301">
    <property type="term" value="F:kinase activity"/>
    <property type="evidence" value="ECO:0007669"/>
    <property type="project" value="UniProtKB-KW"/>
</dbReference>
<keyword evidence="3" id="KW-0808">Transferase</keyword>
<evidence type="ECO:0000313" key="4">
    <source>
        <dbReference type="Proteomes" id="UP000596977"/>
    </source>
</evidence>
<comment type="caution">
    <text evidence="3">The sequence shown here is derived from an EMBL/GenBank/DDBJ whole genome shotgun (WGS) entry which is preliminary data.</text>
</comment>
<gene>
    <name evidence="3" type="ORF">GCM10011499_20840</name>
</gene>
<dbReference type="SUPFAM" id="SSF46785">
    <property type="entry name" value="Winged helix' DNA-binding domain"/>
    <property type="match status" value="1"/>
</dbReference>
<feature type="domain" description="HTH marR-type" evidence="2">
    <location>
        <begin position="6"/>
        <end position="50"/>
    </location>
</feature>
<dbReference type="InterPro" id="IPR000600">
    <property type="entry name" value="ROK"/>
</dbReference>
<evidence type="ECO:0000256" key="1">
    <source>
        <dbReference type="ARBA" id="ARBA00006479"/>
    </source>
</evidence>
<name>A0A916RCP2_9HYPH</name>
<dbReference type="EMBL" id="BMKB01000003">
    <property type="protein sequence ID" value="GGA50689.1"/>
    <property type="molecule type" value="Genomic_DNA"/>
</dbReference>
<dbReference type="InterPro" id="IPR043129">
    <property type="entry name" value="ATPase_NBD"/>
</dbReference>
<dbReference type="PANTHER" id="PTHR18964:SF149">
    <property type="entry name" value="BIFUNCTIONAL UDP-N-ACETYLGLUCOSAMINE 2-EPIMERASE_N-ACETYLMANNOSAMINE KINASE"/>
    <property type="match status" value="1"/>
</dbReference>
<dbReference type="InterPro" id="IPR000835">
    <property type="entry name" value="HTH_MarR-typ"/>
</dbReference>
<proteinExistence type="inferred from homology"/>
<protein>
    <submittedName>
        <fullName evidence="3">Sugar kinase</fullName>
    </submittedName>
</protein>
<dbReference type="Pfam" id="PF12802">
    <property type="entry name" value="MarR_2"/>
    <property type="match status" value="1"/>
</dbReference>
<dbReference type="Proteomes" id="UP000596977">
    <property type="component" value="Unassembled WGS sequence"/>
</dbReference>
<comment type="similarity">
    <text evidence="1">Belongs to the ROK (NagC/XylR) family.</text>
</comment>
<dbReference type="Gene3D" id="3.30.420.40">
    <property type="match status" value="2"/>
</dbReference>
<dbReference type="GO" id="GO:0003700">
    <property type="term" value="F:DNA-binding transcription factor activity"/>
    <property type="evidence" value="ECO:0007669"/>
    <property type="project" value="InterPro"/>
</dbReference>
<dbReference type="Gene3D" id="1.10.10.10">
    <property type="entry name" value="Winged helix-like DNA-binding domain superfamily/Winged helix DNA-binding domain"/>
    <property type="match status" value="1"/>
</dbReference>
<organism evidence="3 4">
    <name type="scientific">Pelagibacterium lentulum</name>
    <dbReference type="NCBI Taxonomy" id="2029865"/>
    <lineage>
        <taxon>Bacteria</taxon>
        <taxon>Pseudomonadati</taxon>
        <taxon>Pseudomonadota</taxon>
        <taxon>Alphaproteobacteria</taxon>
        <taxon>Hyphomicrobiales</taxon>
        <taxon>Devosiaceae</taxon>
        <taxon>Pelagibacterium</taxon>
    </lineage>
</organism>
<dbReference type="InterPro" id="IPR036388">
    <property type="entry name" value="WH-like_DNA-bd_sf"/>
</dbReference>